<proteinExistence type="predicted"/>
<dbReference type="Gramene" id="OPUNC07G00180.1">
    <property type="protein sequence ID" value="OPUNC07G00180.1"/>
    <property type="gene ID" value="OPUNC07G00180"/>
</dbReference>
<dbReference type="HOGENOM" id="CLU_3072028_0_0_1"/>
<sequence>MRRGFGPPRPQTFKVISISQPRTLFKCAPPFPSFPRTIIPPPRSDDGSTHPWN</sequence>
<evidence type="ECO:0000313" key="2">
    <source>
        <dbReference type="Proteomes" id="UP000026962"/>
    </source>
</evidence>
<protein>
    <submittedName>
        <fullName evidence="1">Uncharacterized protein</fullName>
    </submittedName>
</protein>
<reference evidence="1" key="2">
    <citation type="submission" date="2018-05" db="EMBL/GenBank/DDBJ databases">
        <title>OpunRS2 (Oryza punctata Reference Sequence Version 2).</title>
        <authorList>
            <person name="Zhang J."/>
            <person name="Kudrna D."/>
            <person name="Lee S."/>
            <person name="Talag J."/>
            <person name="Welchert J."/>
            <person name="Wing R.A."/>
        </authorList>
    </citation>
    <scope>NUCLEOTIDE SEQUENCE [LARGE SCALE GENOMIC DNA]</scope>
</reference>
<keyword evidence="2" id="KW-1185">Reference proteome</keyword>
<organism evidence="1">
    <name type="scientific">Oryza punctata</name>
    <name type="common">Red rice</name>
    <dbReference type="NCBI Taxonomy" id="4537"/>
    <lineage>
        <taxon>Eukaryota</taxon>
        <taxon>Viridiplantae</taxon>
        <taxon>Streptophyta</taxon>
        <taxon>Embryophyta</taxon>
        <taxon>Tracheophyta</taxon>
        <taxon>Spermatophyta</taxon>
        <taxon>Magnoliopsida</taxon>
        <taxon>Liliopsida</taxon>
        <taxon>Poales</taxon>
        <taxon>Poaceae</taxon>
        <taxon>BOP clade</taxon>
        <taxon>Oryzoideae</taxon>
        <taxon>Oryzeae</taxon>
        <taxon>Oryzinae</taxon>
        <taxon>Oryza</taxon>
    </lineage>
</organism>
<dbReference type="AlphaFoldDB" id="A0A0E0LG33"/>
<accession>A0A0E0LG33</accession>
<name>A0A0E0LG33_ORYPU</name>
<dbReference type="Proteomes" id="UP000026962">
    <property type="component" value="Chromosome 7"/>
</dbReference>
<reference evidence="1" key="1">
    <citation type="submission" date="2015-04" db="UniProtKB">
        <authorList>
            <consortium name="EnsemblPlants"/>
        </authorList>
    </citation>
    <scope>IDENTIFICATION</scope>
</reference>
<dbReference type="Gramene" id="OPUNC07G00180.2">
    <property type="protein sequence ID" value="OPUNC07G00180.2"/>
    <property type="gene ID" value="OPUNC07G00180"/>
</dbReference>
<evidence type="ECO:0000313" key="1">
    <source>
        <dbReference type="EnsemblPlants" id="OPUNC07G00180.2"/>
    </source>
</evidence>
<dbReference type="EnsemblPlants" id="OPUNC07G00180.2">
    <property type="protein sequence ID" value="OPUNC07G00180.2"/>
    <property type="gene ID" value="OPUNC07G00180"/>
</dbReference>
<dbReference type="EnsemblPlants" id="OPUNC07G00180.1">
    <property type="protein sequence ID" value="OPUNC07G00180.1"/>
    <property type="gene ID" value="OPUNC07G00180"/>
</dbReference>